<dbReference type="Proteomes" id="UP000219689">
    <property type="component" value="Unassembled WGS sequence"/>
</dbReference>
<feature type="region of interest" description="Disordered" evidence="1">
    <location>
        <begin position="293"/>
        <end position="344"/>
    </location>
</feature>
<gene>
    <name evidence="2" type="ORF">CP557_12395</name>
</gene>
<comment type="caution">
    <text evidence="2">The sequence shown here is derived from an EMBL/GenBank/DDBJ whole genome shotgun (WGS) entry which is preliminary data.</text>
</comment>
<organism evidence="2 3">
    <name type="scientific">Natrinema ejinorense</name>
    <dbReference type="NCBI Taxonomy" id="373386"/>
    <lineage>
        <taxon>Archaea</taxon>
        <taxon>Methanobacteriati</taxon>
        <taxon>Methanobacteriota</taxon>
        <taxon>Stenosarchaea group</taxon>
        <taxon>Halobacteria</taxon>
        <taxon>Halobacteriales</taxon>
        <taxon>Natrialbaceae</taxon>
        <taxon>Natrinema</taxon>
    </lineage>
</organism>
<evidence type="ECO:0000256" key="1">
    <source>
        <dbReference type="SAM" id="MobiDB-lite"/>
    </source>
</evidence>
<sequence>MDGRQRRTEGSPMSESDSNGEWAASESKDWKDGRHKRSNEHVEQHAAIVSDSKTRRHLTALSRAYERAYSRGWIDSEWPDSLEETDLYQDRLRYHETETFSRRLEQGEMAKIRHHVGSQSDEIDVSGWHDIERIRDIVSDRHLRLYEYGEPGSGKTSAGCLAARHWLEQQRDEGNDDAYVITNIRTLASEDESIIWVDNWPDLKERVYADMEDVLAENVAPVLFLFDEASSQASGGGKDGWETGTKLATLVYKIRKFGGAIIIIGHDGKDLHPAVRELCMVLHKESKKKARFYETITNRNPKQPITPQIEGWPDSKWSPNDKDPAPWSWDDGQESETDGNGSHIARDDAFRELAIWTVVQEKTRNPDDPPSNGDIASKRLYGEYSAEWVRRRWNEYQDGEHGEVVAEIQQAIA</sequence>
<feature type="region of interest" description="Disordered" evidence="1">
    <location>
        <begin position="1"/>
        <end position="46"/>
    </location>
</feature>
<protein>
    <submittedName>
        <fullName evidence="2">Uncharacterized protein</fullName>
    </submittedName>
</protein>
<dbReference type="EMBL" id="NXNI01000001">
    <property type="protein sequence ID" value="PCR91254.1"/>
    <property type="molecule type" value="Genomic_DNA"/>
</dbReference>
<evidence type="ECO:0000313" key="2">
    <source>
        <dbReference type="EMBL" id="PCR91254.1"/>
    </source>
</evidence>
<name>A0A2A5QWS2_9EURY</name>
<dbReference type="InterPro" id="IPR027417">
    <property type="entry name" value="P-loop_NTPase"/>
</dbReference>
<reference evidence="2 3" key="1">
    <citation type="submission" date="2017-09" db="EMBL/GenBank/DDBJ databases">
        <title>Genome sequences of Natrinema ejinorence JCM 13890T.</title>
        <authorList>
            <person name="Roh S.W."/>
            <person name="Kim Y.B."/>
            <person name="Kim J.Y."/>
        </authorList>
    </citation>
    <scope>NUCLEOTIDE SEQUENCE [LARGE SCALE GENOMIC DNA]</scope>
    <source>
        <strain evidence="2 3">JCM 13890</strain>
    </source>
</reference>
<dbReference type="AlphaFoldDB" id="A0A2A5QWS2"/>
<accession>A0A2A5QWS2</accession>
<evidence type="ECO:0000313" key="3">
    <source>
        <dbReference type="Proteomes" id="UP000219689"/>
    </source>
</evidence>
<feature type="compositionally biased region" description="Polar residues" evidence="1">
    <location>
        <begin position="295"/>
        <end position="306"/>
    </location>
</feature>
<proteinExistence type="predicted"/>
<keyword evidence="3" id="KW-1185">Reference proteome</keyword>
<dbReference type="Gene3D" id="3.40.50.300">
    <property type="entry name" value="P-loop containing nucleotide triphosphate hydrolases"/>
    <property type="match status" value="1"/>
</dbReference>
<dbReference type="SUPFAM" id="SSF52540">
    <property type="entry name" value="P-loop containing nucleoside triphosphate hydrolases"/>
    <property type="match status" value="1"/>
</dbReference>